<dbReference type="InterPro" id="IPR022664">
    <property type="entry name" value="DapB_N_CS"/>
</dbReference>
<dbReference type="CDD" id="cd02274">
    <property type="entry name" value="DHDPR_N"/>
    <property type="match status" value="1"/>
</dbReference>
<comment type="catalytic activity">
    <reaction evidence="13 14">
        <text>(S)-2,3,4,5-tetrahydrodipicolinate + NAD(+) + H2O = (2S,4S)-4-hydroxy-2,3,4,5-tetrahydrodipicolinate + NADH + H(+)</text>
        <dbReference type="Rhea" id="RHEA:35323"/>
        <dbReference type="ChEBI" id="CHEBI:15377"/>
        <dbReference type="ChEBI" id="CHEBI:15378"/>
        <dbReference type="ChEBI" id="CHEBI:16845"/>
        <dbReference type="ChEBI" id="CHEBI:57540"/>
        <dbReference type="ChEBI" id="CHEBI:57945"/>
        <dbReference type="ChEBI" id="CHEBI:67139"/>
        <dbReference type="EC" id="1.17.1.8"/>
    </reaction>
</comment>
<dbReference type="FunFam" id="3.40.50.720:FF:000048">
    <property type="entry name" value="4-hydroxy-tetrahydrodipicolinate reductase"/>
    <property type="match status" value="1"/>
</dbReference>
<keyword evidence="7 14" id="KW-0560">Oxidoreductase</keyword>
<evidence type="ECO:0000256" key="1">
    <source>
        <dbReference type="ARBA" id="ARBA00004496"/>
    </source>
</evidence>
<keyword evidence="18" id="KW-1185">Reference proteome</keyword>
<comment type="caution">
    <text evidence="14">Was originally thought to be a dihydrodipicolinate reductase (DHDPR), catalyzing the conversion of dihydrodipicolinate to tetrahydrodipicolinate. However, it was shown in E.coli that the substrate of the enzymatic reaction is not dihydrodipicolinate (DHDP) but in fact (2S,4S)-4-hydroxy-2,3,4,5-tetrahydrodipicolinic acid (HTPA), the product released by the DapA-catalyzed reaction.</text>
</comment>
<evidence type="ECO:0000313" key="17">
    <source>
        <dbReference type="EMBL" id="RRN45688.1"/>
    </source>
</evidence>
<accession>A0A3R8LPI2</accession>
<dbReference type="SUPFAM" id="SSF55347">
    <property type="entry name" value="Glyceraldehyde-3-phosphate dehydrogenase-like, C-terminal domain"/>
    <property type="match status" value="1"/>
</dbReference>
<dbReference type="GO" id="GO:0016726">
    <property type="term" value="F:oxidoreductase activity, acting on CH or CH2 groups, NAD or NADP as acceptor"/>
    <property type="evidence" value="ECO:0007669"/>
    <property type="project" value="UniProtKB-UniRule"/>
</dbReference>
<keyword evidence="6 14" id="KW-0220">Diaminopimelate biosynthesis</keyword>
<evidence type="ECO:0000256" key="10">
    <source>
        <dbReference type="ARBA" id="ARBA00037922"/>
    </source>
</evidence>
<keyword evidence="9 14" id="KW-0457">Lysine biosynthesis</keyword>
<dbReference type="InterPro" id="IPR022663">
    <property type="entry name" value="DapB_C"/>
</dbReference>
<dbReference type="GO" id="GO:0009089">
    <property type="term" value="P:lysine biosynthetic process via diaminopimelate"/>
    <property type="evidence" value="ECO:0007669"/>
    <property type="project" value="UniProtKB-UniRule"/>
</dbReference>
<dbReference type="InterPro" id="IPR023940">
    <property type="entry name" value="DHDPR_bac"/>
</dbReference>
<evidence type="ECO:0000256" key="4">
    <source>
        <dbReference type="ARBA" id="ARBA00022605"/>
    </source>
</evidence>
<dbReference type="Pfam" id="PF05173">
    <property type="entry name" value="DapB_C"/>
    <property type="match status" value="1"/>
</dbReference>
<dbReference type="Gene3D" id="3.30.360.10">
    <property type="entry name" value="Dihydrodipicolinate Reductase, domain 2"/>
    <property type="match status" value="1"/>
</dbReference>
<dbReference type="PIRSF" id="PIRSF000161">
    <property type="entry name" value="DHPR"/>
    <property type="match status" value="1"/>
</dbReference>
<feature type="binding site" evidence="14">
    <location>
        <position position="33"/>
    </location>
    <ligand>
        <name>NAD(+)</name>
        <dbReference type="ChEBI" id="CHEBI:57540"/>
    </ligand>
</feature>
<feature type="binding site" evidence="14">
    <location>
        <position position="34"/>
    </location>
    <ligand>
        <name>NADP(+)</name>
        <dbReference type="ChEBI" id="CHEBI:58349"/>
    </ligand>
</feature>
<feature type="binding site" evidence="14">
    <location>
        <begin position="120"/>
        <end position="123"/>
    </location>
    <ligand>
        <name>NAD(+)</name>
        <dbReference type="ChEBI" id="CHEBI:57540"/>
    </ligand>
</feature>
<sequence>MKIAVAGASGRMGRMLIEAVLAAPDMELAAALDRPGSPSLGTDAGAFMGQATGVTITDQAEQALKGADVLIDFTRPEATLAYLDICTRLGVKMVIGTTGFSDDGKARLQTASRHIAIVQAANMSPGVNIAIRLIELATQMLADTDIEVIEAHHKHKVDAPSGTALAIGEAIATQLGQPLKEIGVFAREGHTGPRQPGSIGFSTIRGGDIVGDHTVLFAGTGEQIEIRHRATSRAHYADGSLRACRFLAGQAHGLFDMRAVLGLPGSRTAG</sequence>
<evidence type="ECO:0000259" key="16">
    <source>
        <dbReference type="Pfam" id="PF05173"/>
    </source>
</evidence>
<feature type="domain" description="Dihydrodipicolinate reductase C-terminal" evidence="16">
    <location>
        <begin position="126"/>
        <end position="261"/>
    </location>
</feature>
<evidence type="ECO:0000256" key="2">
    <source>
        <dbReference type="ARBA" id="ARBA00006642"/>
    </source>
</evidence>
<evidence type="ECO:0000256" key="13">
    <source>
        <dbReference type="ARBA" id="ARBA00049396"/>
    </source>
</evidence>
<organism evidence="17 18">
    <name type="scientific">Lautropia dentalis</name>
    <dbReference type="NCBI Taxonomy" id="2490857"/>
    <lineage>
        <taxon>Bacteria</taxon>
        <taxon>Pseudomonadati</taxon>
        <taxon>Pseudomonadota</taxon>
        <taxon>Betaproteobacteria</taxon>
        <taxon>Burkholderiales</taxon>
        <taxon>Burkholderiaceae</taxon>
        <taxon>Lautropia</taxon>
    </lineage>
</organism>
<evidence type="ECO:0000256" key="11">
    <source>
        <dbReference type="ARBA" id="ARBA00038983"/>
    </source>
</evidence>
<evidence type="ECO:0000313" key="18">
    <source>
        <dbReference type="Proteomes" id="UP000270261"/>
    </source>
</evidence>
<evidence type="ECO:0000259" key="15">
    <source>
        <dbReference type="Pfam" id="PF01113"/>
    </source>
</evidence>
<evidence type="ECO:0000256" key="6">
    <source>
        <dbReference type="ARBA" id="ARBA00022915"/>
    </source>
</evidence>
<dbReference type="GO" id="GO:0008839">
    <property type="term" value="F:4-hydroxy-tetrahydrodipicolinate reductase"/>
    <property type="evidence" value="ECO:0007669"/>
    <property type="project" value="UniProtKB-UniRule"/>
</dbReference>
<evidence type="ECO:0000256" key="8">
    <source>
        <dbReference type="ARBA" id="ARBA00023027"/>
    </source>
</evidence>
<dbReference type="FunFam" id="3.30.360.10:FF:000004">
    <property type="entry name" value="4-hydroxy-tetrahydrodipicolinate reductase"/>
    <property type="match status" value="1"/>
</dbReference>
<dbReference type="NCBIfam" id="TIGR00036">
    <property type="entry name" value="dapB"/>
    <property type="match status" value="1"/>
</dbReference>
<dbReference type="GO" id="GO:0051287">
    <property type="term" value="F:NAD binding"/>
    <property type="evidence" value="ECO:0007669"/>
    <property type="project" value="UniProtKB-UniRule"/>
</dbReference>
<dbReference type="OrthoDB" id="9790352at2"/>
<evidence type="ECO:0000256" key="5">
    <source>
        <dbReference type="ARBA" id="ARBA00022857"/>
    </source>
</evidence>
<dbReference type="GO" id="GO:0019877">
    <property type="term" value="P:diaminopimelate biosynthetic process"/>
    <property type="evidence" value="ECO:0007669"/>
    <property type="project" value="UniProtKB-UniRule"/>
</dbReference>
<comment type="similarity">
    <text evidence="2 14">Belongs to the DapB family.</text>
</comment>
<feature type="binding site" evidence="14">
    <location>
        <begin position="96"/>
        <end position="98"/>
    </location>
    <ligand>
        <name>NAD(+)</name>
        <dbReference type="ChEBI" id="CHEBI:57540"/>
    </ligand>
</feature>
<evidence type="ECO:0000256" key="7">
    <source>
        <dbReference type="ARBA" id="ARBA00023002"/>
    </source>
</evidence>
<feature type="binding site" evidence="14">
    <location>
        <begin position="7"/>
        <end position="12"/>
    </location>
    <ligand>
        <name>NAD(+)</name>
        <dbReference type="ChEBI" id="CHEBI:57540"/>
    </ligand>
</feature>
<keyword evidence="8 14" id="KW-0520">NAD</keyword>
<dbReference type="RefSeq" id="WP_125095117.1">
    <property type="nucleotide sequence ID" value="NZ_RRUE01000001.1"/>
</dbReference>
<dbReference type="Gene3D" id="3.40.50.720">
    <property type="entry name" value="NAD(P)-binding Rossmann-like Domain"/>
    <property type="match status" value="1"/>
</dbReference>
<comment type="catalytic activity">
    <reaction evidence="12 14">
        <text>(S)-2,3,4,5-tetrahydrodipicolinate + NADP(+) + H2O = (2S,4S)-4-hydroxy-2,3,4,5-tetrahydrodipicolinate + NADPH + H(+)</text>
        <dbReference type="Rhea" id="RHEA:35331"/>
        <dbReference type="ChEBI" id="CHEBI:15377"/>
        <dbReference type="ChEBI" id="CHEBI:15378"/>
        <dbReference type="ChEBI" id="CHEBI:16845"/>
        <dbReference type="ChEBI" id="CHEBI:57783"/>
        <dbReference type="ChEBI" id="CHEBI:58349"/>
        <dbReference type="ChEBI" id="CHEBI:67139"/>
        <dbReference type="EC" id="1.17.1.8"/>
    </reaction>
</comment>
<dbReference type="PANTHER" id="PTHR20836">
    <property type="entry name" value="DIHYDRODIPICOLINATE REDUCTASE"/>
    <property type="match status" value="1"/>
</dbReference>
<dbReference type="PANTHER" id="PTHR20836:SF0">
    <property type="entry name" value="4-HYDROXY-TETRAHYDRODIPICOLINATE REDUCTASE 1, CHLOROPLASTIC-RELATED"/>
    <property type="match status" value="1"/>
</dbReference>
<evidence type="ECO:0000256" key="9">
    <source>
        <dbReference type="ARBA" id="ARBA00023154"/>
    </source>
</evidence>
<name>A0A3R8LPI2_9BURK</name>
<dbReference type="GO" id="GO:0005829">
    <property type="term" value="C:cytosol"/>
    <property type="evidence" value="ECO:0007669"/>
    <property type="project" value="TreeGrafter"/>
</dbReference>
<proteinExistence type="inferred from homology"/>
<dbReference type="Pfam" id="PF01113">
    <property type="entry name" value="DapB_N"/>
    <property type="match status" value="1"/>
</dbReference>
<evidence type="ECO:0000256" key="14">
    <source>
        <dbReference type="HAMAP-Rule" id="MF_00102"/>
    </source>
</evidence>
<comment type="function">
    <text evidence="14">Catalyzes the conversion of 4-hydroxy-tetrahydrodipicolinate (HTPA) to tetrahydrodipicolinate.</text>
</comment>
<feature type="active site" description="Proton donor/acceptor" evidence="14">
    <location>
        <position position="152"/>
    </location>
</feature>
<gene>
    <name evidence="14" type="primary">dapB</name>
    <name evidence="17" type="ORF">EHV23_05925</name>
</gene>
<feature type="binding site" evidence="14">
    <location>
        <begin position="162"/>
        <end position="163"/>
    </location>
    <ligand>
        <name>(S)-2,3,4,5-tetrahydrodipicolinate</name>
        <dbReference type="ChEBI" id="CHEBI:16845"/>
    </ligand>
</feature>
<keyword evidence="3 14" id="KW-0963">Cytoplasm</keyword>
<keyword evidence="4 14" id="KW-0028">Amino-acid biosynthesis</keyword>
<dbReference type="InterPro" id="IPR000846">
    <property type="entry name" value="DapB_N"/>
</dbReference>
<comment type="pathway">
    <text evidence="10 14">Amino-acid biosynthesis; L-lysine biosynthesis via DAP pathway; (S)-tetrahydrodipicolinate from L-aspartate: step 4/4.</text>
</comment>
<dbReference type="Proteomes" id="UP000270261">
    <property type="component" value="Unassembled WGS sequence"/>
</dbReference>
<reference evidence="17 18" key="1">
    <citation type="submission" date="2018-11" db="EMBL/GenBank/DDBJ databases">
        <title>Genome sequencing of Lautropia sp. KCOM 2505 (= ChDC F240).</title>
        <authorList>
            <person name="Kook J.-K."/>
            <person name="Park S.-N."/>
            <person name="Lim Y.K."/>
        </authorList>
    </citation>
    <scope>NUCLEOTIDE SEQUENCE [LARGE SCALE GENOMIC DNA]</scope>
    <source>
        <strain evidence="17 18">KCOM 2505</strain>
    </source>
</reference>
<dbReference type="GO" id="GO:0050661">
    <property type="term" value="F:NADP binding"/>
    <property type="evidence" value="ECO:0007669"/>
    <property type="project" value="UniProtKB-UniRule"/>
</dbReference>
<dbReference type="SUPFAM" id="SSF51735">
    <property type="entry name" value="NAD(P)-binding Rossmann-fold domains"/>
    <property type="match status" value="1"/>
</dbReference>
<dbReference type="AlphaFoldDB" id="A0A3R8LPI2"/>
<feature type="binding site" evidence="14">
    <location>
        <position position="153"/>
    </location>
    <ligand>
        <name>(S)-2,3,4,5-tetrahydrodipicolinate</name>
        <dbReference type="ChEBI" id="CHEBI:16845"/>
    </ligand>
</feature>
<evidence type="ECO:0000256" key="3">
    <source>
        <dbReference type="ARBA" id="ARBA00022490"/>
    </source>
</evidence>
<keyword evidence="5 14" id="KW-0521">NADP</keyword>
<dbReference type="PROSITE" id="PS01298">
    <property type="entry name" value="DAPB"/>
    <property type="match status" value="1"/>
</dbReference>
<feature type="active site" description="Proton donor" evidence="14">
    <location>
        <position position="156"/>
    </location>
</feature>
<dbReference type="HAMAP" id="MF_00102">
    <property type="entry name" value="DapB"/>
    <property type="match status" value="1"/>
</dbReference>
<dbReference type="UniPathway" id="UPA00034">
    <property type="reaction ID" value="UER00018"/>
</dbReference>
<comment type="subcellular location">
    <subcellularLocation>
        <location evidence="1 14">Cytoplasm</location>
    </subcellularLocation>
</comment>
<dbReference type="EC" id="1.17.1.8" evidence="11 14"/>
<evidence type="ECO:0000256" key="12">
    <source>
        <dbReference type="ARBA" id="ARBA00049080"/>
    </source>
</evidence>
<comment type="caution">
    <text evidence="17">The sequence shown here is derived from an EMBL/GenBank/DDBJ whole genome shotgun (WGS) entry which is preliminary data.</text>
</comment>
<feature type="domain" description="Dihydrodipicolinate reductase N-terminal" evidence="15">
    <location>
        <begin position="1"/>
        <end position="123"/>
    </location>
</feature>
<protein>
    <recommendedName>
        <fullName evidence="11 14">4-hydroxy-tetrahydrodipicolinate reductase</fullName>
        <shortName evidence="14">HTPA reductase</shortName>
        <ecNumber evidence="11 14">1.17.1.8</ecNumber>
    </recommendedName>
</protein>
<dbReference type="InterPro" id="IPR036291">
    <property type="entry name" value="NAD(P)-bd_dom_sf"/>
</dbReference>
<comment type="subunit">
    <text evidence="14">Homotetramer.</text>
</comment>
<dbReference type="EMBL" id="RRUE01000001">
    <property type="protein sequence ID" value="RRN45688.1"/>
    <property type="molecule type" value="Genomic_DNA"/>
</dbReference>